<proteinExistence type="predicted"/>
<keyword evidence="1" id="KW-0472">Membrane</keyword>
<dbReference type="PANTHER" id="PTHR38442">
    <property type="entry name" value="INNER MEMBRANE PROTEIN-RELATED"/>
    <property type="match status" value="1"/>
</dbReference>
<keyword evidence="3" id="KW-1185">Reference proteome</keyword>
<dbReference type="Proteomes" id="UP001229346">
    <property type="component" value="Unassembled WGS sequence"/>
</dbReference>
<evidence type="ECO:0000313" key="2">
    <source>
        <dbReference type="EMBL" id="MDQ0110710.1"/>
    </source>
</evidence>
<keyword evidence="1" id="KW-1133">Transmembrane helix</keyword>
<dbReference type="InterPro" id="IPR007383">
    <property type="entry name" value="DUF445"/>
</dbReference>
<organism evidence="2 3">
    <name type="scientific">Paenibacillus harenae</name>
    <dbReference type="NCBI Taxonomy" id="306543"/>
    <lineage>
        <taxon>Bacteria</taxon>
        <taxon>Bacillati</taxon>
        <taxon>Bacillota</taxon>
        <taxon>Bacilli</taxon>
        <taxon>Bacillales</taxon>
        <taxon>Paenibacillaceae</taxon>
        <taxon>Paenibacillus</taxon>
    </lineage>
</organism>
<feature type="transmembrane region" description="Helical" evidence="1">
    <location>
        <begin position="416"/>
        <end position="437"/>
    </location>
</feature>
<dbReference type="PANTHER" id="PTHR38442:SF1">
    <property type="entry name" value="INNER MEMBRANE PROTEIN"/>
    <property type="match status" value="1"/>
</dbReference>
<protein>
    <submittedName>
        <fullName evidence="2">Uncharacterized membrane-anchored protein YjiN (DUF445 family)</fullName>
    </submittedName>
</protein>
<evidence type="ECO:0000256" key="1">
    <source>
        <dbReference type="SAM" id="Phobius"/>
    </source>
</evidence>
<reference evidence="2 3" key="1">
    <citation type="submission" date="2023-07" db="EMBL/GenBank/DDBJ databases">
        <title>Sorghum-associated microbial communities from plants grown in Nebraska, USA.</title>
        <authorList>
            <person name="Schachtman D."/>
        </authorList>
    </citation>
    <scope>NUCLEOTIDE SEQUENCE [LARGE SCALE GENOMIC DNA]</scope>
    <source>
        <strain evidence="2 3">CC482</strain>
    </source>
</reference>
<sequence>MTMRKWANGSLVLLSVLFIAALCCVVAYPESWWARMLLYTFEAGLVGALADLFAVTVLFRHPFGMKKFPHTAIIPRNRDKLVDSVVRMVEEQLLSKESLKDKIKQFHIVEALVGWVDRRPDGFVSEQGWGIIATLLSKIDLEGVSVMLDEQARKGLRKANVSPYAGTALKWVLEKGDLQGWIGQIVDFAAQRIAVEETKQAIRNMMHKEKDKFENTGGTVSKWFKRMAVIVAESTDSLNIDDAAEAMYRDMLTFIEQLRSPEHELRVLVSDMVHKLAEDLQHSQDLSDTVNSWKNDVLDKISLLPSIQSLLGSFKQMLTEDAELKYIVLDQRSVNHEDIKRWVGEFVQGYWDWFKSSQSSMDWLEGYVQQFVGKLIETQHALVGIIVRRTLEDYTEEKLVTFIESKVEIDLQRIRLNGALIGSLVGAGLFVFLHGVYRPILDWLA</sequence>
<keyword evidence="1" id="KW-0812">Transmembrane</keyword>
<dbReference type="RefSeq" id="WP_307200027.1">
    <property type="nucleotide sequence ID" value="NZ_JAUSSU010000001.1"/>
</dbReference>
<gene>
    <name evidence="2" type="ORF">J2T15_000126</name>
</gene>
<feature type="transmembrane region" description="Helical" evidence="1">
    <location>
        <begin position="37"/>
        <end position="59"/>
    </location>
</feature>
<evidence type="ECO:0000313" key="3">
    <source>
        <dbReference type="Proteomes" id="UP001229346"/>
    </source>
</evidence>
<dbReference type="EMBL" id="JAUSSU010000001">
    <property type="protein sequence ID" value="MDQ0110710.1"/>
    <property type="molecule type" value="Genomic_DNA"/>
</dbReference>
<comment type="caution">
    <text evidence="2">The sequence shown here is derived from an EMBL/GenBank/DDBJ whole genome shotgun (WGS) entry which is preliminary data.</text>
</comment>
<accession>A0ABT9TW96</accession>
<dbReference type="Pfam" id="PF04286">
    <property type="entry name" value="DUF445"/>
    <property type="match status" value="1"/>
</dbReference>
<name>A0ABT9TW96_PAEHA</name>